<dbReference type="InterPro" id="IPR039809">
    <property type="entry name" value="Chemokine_b/g/d"/>
</dbReference>
<dbReference type="GO" id="GO:0006954">
    <property type="term" value="P:inflammatory response"/>
    <property type="evidence" value="ECO:0007669"/>
    <property type="project" value="TreeGrafter"/>
</dbReference>
<dbReference type="RefSeq" id="XP_021561107.1">
    <property type="nucleotide sequence ID" value="XM_021705432.1"/>
</dbReference>
<dbReference type="GeneID" id="110593978"/>
<dbReference type="PANTHER" id="PTHR12015">
    <property type="entry name" value="SMALL INDUCIBLE CYTOKINE A"/>
    <property type="match status" value="1"/>
</dbReference>
<dbReference type="InParanoid" id="A0A2Y9IAV9"/>
<keyword evidence="3" id="KW-0732">Signal</keyword>
<evidence type="ECO:0000313" key="5">
    <source>
        <dbReference type="Proteomes" id="UP000248481"/>
    </source>
</evidence>
<dbReference type="SMART" id="SM00199">
    <property type="entry name" value="SCY"/>
    <property type="match status" value="1"/>
</dbReference>
<evidence type="ECO:0000313" key="6">
    <source>
        <dbReference type="RefSeq" id="XP_021561107.1"/>
    </source>
</evidence>
<dbReference type="GO" id="GO:0061844">
    <property type="term" value="P:antimicrobial humoral immune response mediated by antimicrobial peptide"/>
    <property type="evidence" value="ECO:0007669"/>
    <property type="project" value="TreeGrafter"/>
</dbReference>
<accession>A0A2Y9IAV9</accession>
<dbReference type="KEGG" id="nsu:110593978"/>
<proteinExistence type="predicted"/>
<name>A0A2Y9IAV9_NEOSC</name>
<feature type="domain" description="Chemokine interleukin-8-like" evidence="4">
    <location>
        <begin position="26"/>
        <end position="88"/>
    </location>
</feature>
<dbReference type="GO" id="GO:0030335">
    <property type="term" value="P:positive regulation of cell migration"/>
    <property type="evidence" value="ECO:0007669"/>
    <property type="project" value="TreeGrafter"/>
</dbReference>
<keyword evidence="5" id="KW-1185">Reference proteome</keyword>
<dbReference type="GO" id="GO:0008009">
    <property type="term" value="F:chemokine activity"/>
    <property type="evidence" value="ECO:0007669"/>
    <property type="project" value="InterPro"/>
</dbReference>
<evidence type="ECO:0000259" key="4">
    <source>
        <dbReference type="SMART" id="SM00199"/>
    </source>
</evidence>
<evidence type="ECO:0000256" key="2">
    <source>
        <dbReference type="ARBA" id="ARBA00022514"/>
    </source>
</evidence>
<gene>
    <name evidence="6" type="primary">CCL25</name>
</gene>
<evidence type="ECO:0000256" key="3">
    <source>
        <dbReference type="SAM" id="SignalP"/>
    </source>
</evidence>
<dbReference type="PANTHER" id="PTHR12015:SF70">
    <property type="entry name" value="C-C MOTIF CHEMOKINE 25"/>
    <property type="match status" value="1"/>
</dbReference>
<feature type="signal peptide" evidence="3">
    <location>
        <begin position="1"/>
        <end position="22"/>
    </location>
</feature>
<dbReference type="GO" id="GO:0005615">
    <property type="term" value="C:extracellular space"/>
    <property type="evidence" value="ECO:0007669"/>
    <property type="project" value="UniProtKB-KW"/>
</dbReference>
<keyword evidence="1" id="KW-0145">Chemotaxis</keyword>
<organism evidence="5 6">
    <name type="scientific">Neomonachus schauinslandi</name>
    <name type="common">Hawaiian monk seal</name>
    <name type="synonym">Monachus schauinslandi</name>
    <dbReference type="NCBI Taxonomy" id="29088"/>
    <lineage>
        <taxon>Eukaryota</taxon>
        <taxon>Metazoa</taxon>
        <taxon>Chordata</taxon>
        <taxon>Craniata</taxon>
        <taxon>Vertebrata</taxon>
        <taxon>Euteleostomi</taxon>
        <taxon>Mammalia</taxon>
        <taxon>Eutheria</taxon>
        <taxon>Laurasiatheria</taxon>
        <taxon>Carnivora</taxon>
        <taxon>Caniformia</taxon>
        <taxon>Pinnipedia</taxon>
        <taxon>Phocidae</taxon>
        <taxon>Monachinae</taxon>
        <taxon>Monachini</taxon>
        <taxon>Neomonachus</taxon>
    </lineage>
</organism>
<feature type="chain" id="PRO_5016095308" evidence="3">
    <location>
        <begin position="23"/>
        <end position="141"/>
    </location>
</feature>
<dbReference type="GO" id="GO:0048245">
    <property type="term" value="P:eosinophil chemotaxis"/>
    <property type="evidence" value="ECO:0007669"/>
    <property type="project" value="TreeGrafter"/>
</dbReference>
<dbReference type="FunCoup" id="A0A2Y9IAV9">
    <property type="interactions" value="62"/>
</dbReference>
<dbReference type="InterPro" id="IPR001811">
    <property type="entry name" value="Chemokine_IL8-like_dom"/>
</dbReference>
<dbReference type="GO" id="GO:0070098">
    <property type="term" value="P:chemokine-mediated signaling pathway"/>
    <property type="evidence" value="ECO:0007669"/>
    <property type="project" value="TreeGrafter"/>
</dbReference>
<evidence type="ECO:0000256" key="1">
    <source>
        <dbReference type="ARBA" id="ARBA00022500"/>
    </source>
</evidence>
<sequence length="141" mass="15977">MNPWLVLCLVASLVGAWSTIHAQGVSEDCCLAYHSRVRPGFLRHARSYRRQEVSGSCNLPAVIFFFPKNKILCANPRDSWVPKMVDFLDAGNKTLSKRHWRHLQVILFGARKSSTGISKLPLPKVSRLTRSDKENYPPDKS</sequence>
<dbReference type="AlphaFoldDB" id="A0A2Y9IAV9"/>
<keyword evidence="2" id="KW-0202">Cytokine</keyword>
<dbReference type="STRING" id="29088.A0A2Y9IAV9"/>
<dbReference type="GO" id="GO:0048020">
    <property type="term" value="F:CCR chemokine receptor binding"/>
    <property type="evidence" value="ECO:0007669"/>
    <property type="project" value="TreeGrafter"/>
</dbReference>
<dbReference type="Pfam" id="PF00048">
    <property type="entry name" value="IL8"/>
    <property type="match status" value="1"/>
</dbReference>
<dbReference type="SUPFAM" id="SSF54117">
    <property type="entry name" value="Interleukin 8-like chemokines"/>
    <property type="match status" value="1"/>
</dbReference>
<dbReference type="CTD" id="6370"/>
<protein>
    <submittedName>
        <fullName evidence="6">C-C motif chemokine 25</fullName>
    </submittedName>
</protein>
<dbReference type="Gene3D" id="2.40.50.40">
    <property type="match status" value="1"/>
</dbReference>
<dbReference type="InterPro" id="IPR036048">
    <property type="entry name" value="Interleukin_8-like_sf"/>
</dbReference>
<reference evidence="6" key="1">
    <citation type="submission" date="2025-08" db="UniProtKB">
        <authorList>
            <consortium name="RefSeq"/>
        </authorList>
    </citation>
    <scope>IDENTIFICATION</scope>
    <source>
        <tissue evidence="6">Blood</tissue>
    </source>
</reference>
<dbReference type="Proteomes" id="UP000248481">
    <property type="component" value="Chromosome 1"/>
</dbReference>